<dbReference type="AlphaFoldDB" id="A0A8S3RPS2"/>
<name>A0A8S3RPS2_MYTED</name>
<reference evidence="4" key="1">
    <citation type="submission" date="2021-03" db="EMBL/GenBank/DDBJ databases">
        <authorList>
            <person name="Bekaert M."/>
        </authorList>
    </citation>
    <scope>NUCLEOTIDE SEQUENCE</scope>
</reference>
<dbReference type="EMBL" id="CAJPWZ010001068">
    <property type="protein sequence ID" value="CAG2207020.1"/>
    <property type="molecule type" value="Genomic_DNA"/>
</dbReference>
<dbReference type="PANTHER" id="PTHR22909">
    <property type="entry name" value="GOLGI INTEGRAL MEMBRANE PROTEIN 4"/>
    <property type="match status" value="1"/>
</dbReference>
<keyword evidence="3" id="KW-0472">Membrane</keyword>
<keyword evidence="1" id="KW-0175">Coiled coil</keyword>
<accession>A0A8S3RPS2</accession>
<keyword evidence="5" id="KW-1185">Reference proteome</keyword>
<dbReference type="OrthoDB" id="6288648at2759"/>
<comment type="caution">
    <text evidence="4">The sequence shown here is derived from an EMBL/GenBank/DDBJ whole genome shotgun (WGS) entry which is preliminary data.</text>
</comment>
<protein>
    <submittedName>
        <fullName evidence="4">GOLIM4</fullName>
    </submittedName>
</protein>
<keyword evidence="3" id="KW-1133">Transmembrane helix</keyword>
<evidence type="ECO:0000256" key="1">
    <source>
        <dbReference type="SAM" id="Coils"/>
    </source>
</evidence>
<dbReference type="Proteomes" id="UP000683360">
    <property type="component" value="Unassembled WGS sequence"/>
</dbReference>
<dbReference type="GO" id="GO:0000139">
    <property type="term" value="C:Golgi membrane"/>
    <property type="evidence" value="ECO:0007669"/>
    <property type="project" value="InterPro"/>
</dbReference>
<dbReference type="PANTHER" id="PTHR22909:SF24">
    <property type="entry name" value="GOLGI INTEGRAL MEMBRANE PROTEIN 4-RELATED"/>
    <property type="match status" value="1"/>
</dbReference>
<dbReference type="InterPro" id="IPR042336">
    <property type="entry name" value="GOLIM4"/>
</dbReference>
<feature type="compositionally biased region" description="Basic and acidic residues" evidence="2">
    <location>
        <begin position="438"/>
        <end position="464"/>
    </location>
</feature>
<feature type="coiled-coil region" evidence="1">
    <location>
        <begin position="35"/>
        <end position="172"/>
    </location>
</feature>
<feature type="transmembrane region" description="Helical" evidence="3">
    <location>
        <begin position="7"/>
        <end position="28"/>
    </location>
</feature>
<feature type="compositionally biased region" description="Basic and acidic residues" evidence="2">
    <location>
        <begin position="479"/>
        <end position="506"/>
    </location>
</feature>
<evidence type="ECO:0000256" key="3">
    <source>
        <dbReference type="SAM" id="Phobius"/>
    </source>
</evidence>
<gene>
    <name evidence="4" type="ORF">MEDL_21314</name>
</gene>
<proteinExistence type="predicted"/>
<feature type="region of interest" description="Disordered" evidence="2">
    <location>
        <begin position="415"/>
        <end position="573"/>
    </location>
</feature>
<keyword evidence="3" id="KW-0812">Transmembrane</keyword>
<evidence type="ECO:0000313" key="5">
    <source>
        <dbReference type="Proteomes" id="UP000683360"/>
    </source>
</evidence>
<organism evidence="4 5">
    <name type="scientific">Mytilus edulis</name>
    <name type="common">Blue mussel</name>
    <dbReference type="NCBI Taxonomy" id="6550"/>
    <lineage>
        <taxon>Eukaryota</taxon>
        <taxon>Metazoa</taxon>
        <taxon>Spiralia</taxon>
        <taxon>Lophotrochozoa</taxon>
        <taxon>Mollusca</taxon>
        <taxon>Bivalvia</taxon>
        <taxon>Autobranchia</taxon>
        <taxon>Pteriomorphia</taxon>
        <taxon>Mytilida</taxon>
        <taxon>Mytiloidea</taxon>
        <taxon>Mytilidae</taxon>
        <taxon>Mytilinae</taxon>
        <taxon>Mytilus</taxon>
    </lineage>
</organism>
<sequence length="599" mass="68346">MTRRNGSVAKIVAAAVFVVGAVYFFYVFNQTSGKLKDTERVANRYRREQEALSSQLADLRSEKENLQSRCDNERKEYQNRLSSSNQQYKMIQSQHEDLQSEFTRLRDDLKKDKDDHKLHDAQQNQEYMQLKQEKDLEISSLKDEVANTKRDKDSLNDQLTKLQADLDASQVSSIECVCYIYVLWKFTIPYMLCSLLSQDKTSIKLINSSETTKDQKKKDLERKERLHLETQVGSLKNKVNSYQMSVNTLQEQNKALETQMGFLKQSFEQQKLQQQQNLQQQNIQQQNLQQQNLQQQNLQQQNLQQNQQQQQNQPHPVVDANPVSNLKNLANQAIGNLPNAANQLAGNIKEAANSLGGGQNVEEMEQNKLQQQKDKEIEKEAKNKLIEEHQQQHQVAPPNKHENDDDKLDHKLQLQPGKTSKETPKPVSHRPNINPPIFKRDGEKSEEKPEVPKVNDRISDKDSVNHNQMRPPGGLLDILKQDKIYGKNDDKLASNNDNKGKLHPEELNQQQNIAPPNIGGGVKTEKQPIVGGDVQQQNIPPPNVGGGVHEKQPVAGGNLQQINIPPPNKMIEPKKNVVDVPKLFDDSKEVKKQPAMPQM</sequence>
<feature type="compositionally biased region" description="Low complexity" evidence="2">
    <location>
        <begin position="299"/>
        <end position="313"/>
    </location>
</feature>
<feature type="region of interest" description="Disordered" evidence="2">
    <location>
        <begin position="388"/>
        <end position="407"/>
    </location>
</feature>
<evidence type="ECO:0000313" key="4">
    <source>
        <dbReference type="EMBL" id="CAG2207020.1"/>
    </source>
</evidence>
<feature type="region of interest" description="Disordered" evidence="2">
    <location>
        <begin position="299"/>
        <end position="322"/>
    </location>
</feature>
<evidence type="ECO:0000256" key="2">
    <source>
        <dbReference type="SAM" id="MobiDB-lite"/>
    </source>
</evidence>